<dbReference type="InterPro" id="IPR010438">
    <property type="entry name" value="Lambda_Bor"/>
</dbReference>
<comment type="caution">
    <text evidence="2">The sequence shown here is derived from an EMBL/GenBank/DDBJ whole genome shotgun (WGS) entry which is preliminary data.</text>
</comment>
<dbReference type="Proteomes" id="UP000600307">
    <property type="component" value="Unassembled WGS sequence"/>
</dbReference>
<dbReference type="RefSeq" id="WP_195817228.1">
    <property type="nucleotide sequence ID" value="NZ_JADOBH010000002.1"/>
</dbReference>
<evidence type="ECO:0000313" key="3">
    <source>
        <dbReference type="Proteomes" id="UP000600307"/>
    </source>
</evidence>
<dbReference type="PROSITE" id="PS51257">
    <property type="entry name" value="PROKAR_LIPOPROTEIN"/>
    <property type="match status" value="1"/>
</dbReference>
<dbReference type="Pfam" id="PF06291">
    <property type="entry name" value="Lambda_Bor"/>
    <property type="match status" value="1"/>
</dbReference>
<reference evidence="2 3" key="1">
    <citation type="submission" date="2020-11" db="EMBL/GenBank/DDBJ databases">
        <title>Taxonomic investigation of Rahnella spp.</title>
        <authorList>
            <person name="Lee S.D."/>
        </authorList>
    </citation>
    <scope>NUCLEOTIDE SEQUENCE [LARGE SCALE GENOMIC DNA]</scope>
    <source>
        <strain evidence="2 3">SAP-10</strain>
    </source>
</reference>
<dbReference type="EMBL" id="JADOBH010000002">
    <property type="protein sequence ID" value="MBF7956032.1"/>
    <property type="molecule type" value="Genomic_DNA"/>
</dbReference>
<sequence>MKKLIISVLAVTALSGCAQQTFKLNEGIAEQPAHVTRQAFFVNGIGQEHTIDAAKICGSANKVVRTEVQESGMDVFLRIITLGIYTPREARVYCTK</sequence>
<feature type="chain" id="PRO_5047367127" evidence="1">
    <location>
        <begin position="19"/>
        <end position="96"/>
    </location>
</feature>
<proteinExistence type="predicted"/>
<name>A0ABS0DQ57_9GAMM</name>
<organism evidence="2 3">
    <name type="scientific">Rahnella victoriana</name>
    <dbReference type="NCBI Taxonomy" id="1510570"/>
    <lineage>
        <taxon>Bacteria</taxon>
        <taxon>Pseudomonadati</taxon>
        <taxon>Pseudomonadota</taxon>
        <taxon>Gammaproteobacteria</taxon>
        <taxon>Enterobacterales</taxon>
        <taxon>Yersiniaceae</taxon>
        <taxon>Rahnella</taxon>
    </lineage>
</organism>
<gene>
    <name evidence="2" type="ORF">IV431_10745</name>
</gene>
<feature type="signal peptide" evidence="1">
    <location>
        <begin position="1"/>
        <end position="18"/>
    </location>
</feature>
<keyword evidence="3" id="KW-1185">Reference proteome</keyword>
<keyword evidence="1" id="KW-0732">Signal</keyword>
<accession>A0ABS0DQ57</accession>
<evidence type="ECO:0000256" key="1">
    <source>
        <dbReference type="SAM" id="SignalP"/>
    </source>
</evidence>
<protein>
    <submittedName>
        <fullName evidence="2">Bor family protein</fullName>
    </submittedName>
</protein>
<evidence type="ECO:0000313" key="2">
    <source>
        <dbReference type="EMBL" id="MBF7956032.1"/>
    </source>
</evidence>